<dbReference type="RefSeq" id="XP_047759006.1">
    <property type="nucleotide sequence ID" value="XM_047907038.1"/>
</dbReference>
<feature type="compositionally biased region" description="Polar residues" evidence="1">
    <location>
        <begin position="51"/>
        <end position="60"/>
    </location>
</feature>
<protein>
    <submittedName>
        <fullName evidence="2">Uncharacterized protein</fullName>
    </submittedName>
</protein>
<keyword evidence="3" id="KW-1185">Reference proteome</keyword>
<feature type="region of interest" description="Disordered" evidence="1">
    <location>
        <begin position="135"/>
        <end position="154"/>
    </location>
</feature>
<evidence type="ECO:0000313" key="3">
    <source>
        <dbReference type="Proteomes" id="UP000756132"/>
    </source>
</evidence>
<gene>
    <name evidence="2" type="ORF">CLAFUR5_07890</name>
</gene>
<proteinExistence type="predicted"/>
<reference evidence="2" key="1">
    <citation type="submission" date="2021-12" db="EMBL/GenBank/DDBJ databases">
        <authorList>
            <person name="Zaccaron A."/>
            <person name="Stergiopoulos I."/>
        </authorList>
    </citation>
    <scope>NUCLEOTIDE SEQUENCE</scope>
    <source>
        <strain evidence="2">Race5_Kim</strain>
    </source>
</reference>
<dbReference type="AlphaFoldDB" id="A0A9Q8P602"/>
<feature type="compositionally biased region" description="Polar residues" evidence="1">
    <location>
        <begin position="135"/>
        <end position="149"/>
    </location>
</feature>
<name>A0A9Q8P602_PASFU</name>
<dbReference type="KEGG" id="ffu:CLAFUR5_07890"/>
<feature type="compositionally biased region" description="Acidic residues" evidence="1">
    <location>
        <begin position="107"/>
        <end position="126"/>
    </location>
</feature>
<reference evidence="2" key="2">
    <citation type="journal article" date="2022" name="Microb. Genom.">
        <title>A chromosome-scale genome assembly of the tomato pathogen Cladosporium fulvum reveals a compartmentalized genome architecture and the presence of a dispensable chromosome.</title>
        <authorList>
            <person name="Zaccaron A.Z."/>
            <person name="Chen L.H."/>
            <person name="Samaras A."/>
            <person name="Stergiopoulos I."/>
        </authorList>
    </citation>
    <scope>NUCLEOTIDE SEQUENCE</scope>
    <source>
        <strain evidence="2">Race5_Kim</strain>
    </source>
</reference>
<evidence type="ECO:0000313" key="2">
    <source>
        <dbReference type="EMBL" id="UJO14640.1"/>
    </source>
</evidence>
<dbReference type="Proteomes" id="UP000756132">
    <property type="component" value="Chromosome 3"/>
</dbReference>
<dbReference type="GeneID" id="71987768"/>
<feature type="region of interest" description="Disordered" evidence="1">
    <location>
        <begin position="17"/>
        <end position="129"/>
    </location>
</feature>
<evidence type="ECO:0000256" key="1">
    <source>
        <dbReference type="SAM" id="MobiDB-lite"/>
    </source>
</evidence>
<dbReference type="CDD" id="cd00303">
    <property type="entry name" value="retropepsin_like"/>
    <property type="match status" value="1"/>
</dbReference>
<dbReference type="EMBL" id="CP090165">
    <property type="protein sequence ID" value="UJO14640.1"/>
    <property type="molecule type" value="Genomic_DNA"/>
</dbReference>
<feature type="compositionally biased region" description="Polar residues" evidence="1">
    <location>
        <begin position="75"/>
        <end position="97"/>
    </location>
</feature>
<feature type="region of interest" description="Disordered" evidence="1">
    <location>
        <begin position="400"/>
        <end position="451"/>
    </location>
</feature>
<organism evidence="2 3">
    <name type="scientific">Passalora fulva</name>
    <name type="common">Tomato leaf mold</name>
    <name type="synonym">Cladosporium fulvum</name>
    <dbReference type="NCBI Taxonomy" id="5499"/>
    <lineage>
        <taxon>Eukaryota</taxon>
        <taxon>Fungi</taxon>
        <taxon>Dikarya</taxon>
        <taxon>Ascomycota</taxon>
        <taxon>Pezizomycotina</taxon>
        <taxon>Dothideomycetes</taxon>
        <taxon>Dothideomycetidae</taxon>
        <taxon>Mycosphaerellales</taxon>
        <taxon>Mycosphaerellaceae</taxon>
        <taxon>Fulvia</taxon>
    </lineage>
</organism>
<accession>A0A9Q8P602</accession>
<feature type="compositionally biased region" description="Low complexity" evidence="1">
    <location>
        <begin position="429"/>
        <end position="451"/>
    </location>
</feature>
<feature type="compositionally biased region" description="Basic and acidic residues" evidence="1">
    <location>
        <begin position="400"/>
        <end position="427"/>
    </location>
</feature>
<sequence length="451" mass="50348">MSQSISYGRDGWVRNESTGTMWRYNPSDDTIMLRDGRTMPRPSHMTREQCLRTTAAYSSGQGSGSDAYAQEPRSSRPQQTNATASSLRHSGQHQDYTTDVRGGASSEDSDAEEHNAEDDSGDEAVDDGNAGALTRSTQYASTNQANTSRPEIRPNIRGDLIQRQVDLTGLSYVEILVAKGRRCQDIQSKVAPLLQQDLNWTKNLAFARLELWYNSCPEATRGHEHQDEDEGVILNTMRRRISQANNTNPEAIEHSNGPALYTAHIAMGHPKGRLIPLLAKLDTRADINTISPTTLTRMGMTNEHTSPRPCAITLGDGRNSEVTNGLYLKWYEAGGEAFQDWFYVLPNSPNAVIIGNRTCHDRGLVVQVSNPLQSQVMRRGPSSMPVEYCPLQFPSLKREEKRRQREEFARTEAENERLRKERFDRKVRSYGGQPASSSSGSPAAYRSSRNP</sequence>